<evidence type="ECO:0000256" key="2">
    <source>
        <dbReference type="ARBA" id="ARBA00001946"/>
    </source>
</evidence>
<dbReference type="AlphaFoldDB" id="I8TT36"/>
<dbReference type="InterPro" id="IPR036618">
    <property type="entry name" value="PtsI_HPr-bd_sf"/>
</dbReference>
<comment type="subcellular location">
    <subcellularLocation>
        <location evidence="4 17">Cytoplasm</location>
    </subcellularLocation>
</comment>
<reference evidence="25" key="2">
    <citation type="submission" date="2015-02" db="EMBL/GenBank/DDBJ databases">
        <title>Complete Genome Sequence of Pelosinus fermentans JBW45.</title>
        <authorList>
            <person name="De Leon K.B."/>
            <person name="Utturkar S.M."/>
            <person name="Camilleri L.B."/>
            <person name="Arkin A.P."/>
            <person name="Fields M.W."/>
            <person name="Brown S.D."/>
            <person name="Wall J.D."/>
        </authorList>
    </citation>
    <scope>NUCLEOTIDE SEQUENCE [LARGE SCALE GENOMIC DNA]</scope>
    <source>
        <strain evidence="25">JBW45</strain>
    </source>
</reference>
<dbReference type="Proteomes" id="UP000005361">
    <property type="component" value="Chromosome"/>
</dbReference>
<keyword evidence="24" id="KW-0670">Pyruvate</keyword>
<evidence type="ECO:0000256" key="4">
    <source>
        <dbReference type="ARBA" id="ARBA00004496"/>
    </source>
</evidence>
<evidence type="ECO:0000256" key="15">
    <source>
        <dbReference type="ARBA" id="ARBA00022842"/>
    </source>
</evidence>
<dbReference type="OrthoDB" id="9765468at2"/>
<keyword evidence="9 17" id="KW-0963">Cytoplasm</keyword>
<feature type="binding site" evidence="19">
    <location>
        <position position="293"/>
    </location>
    <ligand>
        <name>phosphoenolpyruvate</name>
        <dbReference type="ChEBI" id="CHEBI:58702"/>
    </ligand>
</feature>
<dbReference type="PIRSF" id="PIRSF000732">
    <property type="entry name" value="PTS_enzyme_I"/>
    <property type="match status" value="1"/>
</dbReference>
<evidence type="ECO:0000256" key="1">
    <source>
        <dbReference type="ARBA" id="ARBA00000683"/>
    </source>
</evidence>
<dbReference type="InterPro" id="IPR006318">
    <property type="entry name" value="PTS_EI-like"/>
</dbReference>
<dbReference type="GO" id="GO:0005737">
    <property type="term" value="C:cytoplasm"/>
    <property type="evidence" value="ECO:0007669"/>
    <property type="project" value="UniProtKB-SubCell"/>
</dbReference>
<comment type="cofactor">
    <cofactor evidence="2 17 20">
        <name>Mg(2+)</name>
        <dbReference type="ChEBI" id="CHEBI:18420"/>
    </cofactor>
</comment>
<evidence type="ECO:0000256" key="14">
    <source>
        <dbReference type="ARBA" id="ARBA00022777"/>
    </source>
</evidence>
<comment type="catalytic activity">
    <reaction evidence="1 17">
        <text>L-histidyl-[protein] + phosphoenolpyruvate = N(pros)-phospho-L-histidyl-[protein] + pyruvate</text>
        <dbReference type="Rhea" id="RHEA:23880"/>
        <dbReference type="Rhea" id="RHEA-COMP:9745"/>
        <dbReference type="Rhea" id="RHEA-COMP:9746"/>
        <dbReference type="ChEBI" id="CHEBI:15361"/>
        <dbReference type="ChEBI" id="CHEBI:29979"/>
        <dbReference type="ChEBI" id="CHEBI:58702"/>
        <dbReference type="ChEBI" id="CHEBI:64837"/>
        <dbReference type="EC" id="2.7.3.9"/>
    </reaction>
</comment>
<dbReference type="NCBIfam" id="TIGR01417">
    <property type="entry name" value="PTS_I_fam"/>
    <property type="match status" value="1"/>
</dbReference>
<evidence type="ECO:0000256" key="11">
    <source>
        <dbReference type="ARBA" id="ARBA00022679"/>
    </source>
</evidence>
<feature type="domain" description="PEP-utilising enzyme C-terminal" evidence="22">
    <location>
        <begin position="250"/>
        <end position="538"/>
    </location>
</feature>
<evidence type="ECO:0000256" key="8">
    <source>
        <dbReference type="ARBA" id="ARBA00022448"/>
    </source>
</evidence>
<dbReference type="Pfam" id="PF00391">
    <property type="entry name" value="PEP-utilizers"/>
    <property type="match status" value="1"/>
</dbReference>
<dbReference type="RefSeq" id="WP_007958464.1">
    <property type="nucleotide sequence ID" value="NZ_CP010978.1"/>
</dbReference>
<comment type="function">
    <text evidence="3 17">General (non sugar-specific) component of the phosphoenolpyruvate-dependent sugar phosphotransferase system (sugar PTS). This major carbohydrate active-transport system catalyzes the phosphorylation of incoming sugar substrates concomitantly with their translocation across the cell membrane. Enzyme I transfers the phosphoryl group from phosphoenolpyruvate (PEP) to the phosphoryl carrier protein (HPr).</text>
</comment>
<evidence type="ECO:0000256" key="17">
    <source>
        <dbReference type="PIRNR" id="PIRNR000732"/>
    </source>
</evidence>
<dbReference type="PANTHER" id="PTHR46244:SF3">
    <property type="entry name" value="PHOSPHOENOLPYRUVATE-PROTEIN PHOSPHOTRANSFERASE"/>
    <property type="match status" value="1"/>
</dbReference>
<evidence type="ECO:0000256" key="13">
    <source>
        <dbReference type="ARBA" id="ARBA00022723"/>
    </source>
</evidence>
<comment type="similarity">
    <text evidence="5 17">Belongs to the PEP-utilizing enzyme family.</text>
</comment>
<evidence type="ECO:0000256" key="20">
    <source>
        <dbReference type="PIRSR" id="PIRSR000732-3"/>
    </source>
</evidence>
<dbReference type="SUPFAM" id="SSF51621">
    <property type="entry name" value="Phosphoenolpyruvate/pyruvate domain"/>
    <property type="match status" value="1"/>
</dbReference>
<dbReference type="GO" id="GO:0008965">
    <property type="term" value="F:phosphoenolpyruvate-protein phosphotransferase activity"/>
    <property type="evidence" value="ECO:0007669"/>
    <property type="project" value="UniProtKB-EC"/>
</dbReference>
<dbReference type="InterPro" id="IPR008279">
    <property type="entry name" value="PEP-util_enz_mobile_dom"/>
</dbReference>
<evidence type="ECO:0000256" key="3">
    <source>
        <dbReference type="ARBA" id="ARBA00002728"/>
    </source>
</evidence>
<dbReference type="GO" id="GO:0016301">
    <property type="term" value="F:kinase activity"/>
    <property type="evidence" value="ECO:0007669"/>
    <property type="project" value="UniProtKB-KW"/>
</dbReference>
<dbReference type="Gene3D" id="3.50.30.10">
    <property type="entry name" value="Phosphohistidine domain"/>
    <property type="match status" value="1"/>
</dbReference>
<evidence type="ECO:0000256" key="5">
    <source>
        <dbReference type="ARBA" id="ARBA00007837"/>
    </source>
</evidence>
<evidence type="ECO:0000256" key="19">
    <source>
        <dbReference type="PIRSR" id="PIRSR000732-2"/>
    </source>
</evidence>
<feature type="binding site" evidence="19">
    <location>
        <position position="462"/>
    </location>
    <ligand>
        <name>phosphoenolpyruvate</name>
        <dbReference type="ChEBI" id="CHEBI:58702"/>
    </ligand>
</feature>
<dbReference type="InterPro" id="IPR000121">
    <property type="entry name" value="PEP_util_C"/>
</dbReference>
<keyword evidence="8 17" id="KW-0813">Transport</keyword>
<feature type="domain" description="PEP-utilising enzyme mobile" evidence="21">
    <location>
        <begin position="153"/>
        <end position="222"/>
    </location>
</feature>
<dbReference type="InterPro" id="IPR024692">
    <property type="entry name" value="PTS_EI"/>
</dbReference>
<keyword evidence="15 17" id="KW-0460">Magnesium</keyword>
<dbReference type="PROSITE" id="PS00742">
    <property type="entry name" value="PEP_ENZYMES_2"/>
    <property type="match status" value="1"/>
</dbReference>
<evidence type="ECO:0000256" key="6">
    <source>
        <dbReference type="ARBA" id="ARBA00012232"/>
    </source>
</evidence>
<proteinExistence type="inferred from homology"/>
<keyword evidence="14 17" id="KW-0418">Kinase</keyword>
<accession>I8TT36</accession>
<gene>
    <name evidence="24" type="ORF">JBW_03342</name>
</gene>
<dbReference type="PROSITE" id="PS00370">
    <property type="entry name" value="PEP_ENZYMES_PHOS_SITE"/>
    <property type="match status" value="1"/>
</dbReference>
<evidence type="ECO:0000256" key="7">
    <source>
        <dbReference type="ARBA" id="ARBA00016544"/>
    </source>
</evidence>
<dbReference type="STRING" id="1192197.JBW_03342"/>
<evidence type="ECO:0000256" key="10">
    <source>
        <dbReference type="ARBA" id="ARBA00022597"/>
    </source>
</evidence>
<name>I8TT36_9FIRM</name>
<feature type="binding site" evidence="19">
    <location>
        <position position="329"/>
    </location>
    <ligand>
        <name>phosphoenolpyruvate</name>
        <dbReference type="ChEBI" id="CHEBI:58702"/>
    </ligand>
</feature>
<keyword evidence="10 17" id="KW-0762">Sugar transport</keyword>
<evidence type="ECO:0000313" key="25">
    <source>
        <dbReference type="Proteomes" id="UP000005361"/>
    </source>
</evidence>
<dbReference type="InterPro" id="IPR018274">
    <property type="entry name" value="PEP_util_AS"/>
</dbReference>
<protein>
    <recommendedName>
        <fullName evidence="7 17">Phosphoenolpyruvate-protein phosphotransferase</fullName>
        <ecNumber evidence="6 17">2.7.3.9</ecNumber>
    </recommendedName>
    <alternativeName>
        <fullName evidence="16 17">Phosphotransferase system, enzyme I</fullName>
    </alternativeName>
</protein>
<evidence type="ECO:0000256" key="9">
    <source>
        <dbReference type="ARBA" id="ARBA00022490"/>
    </source>
</evidence>
<dbReference type="EMBL" id="CP010978">
    <property type="protein sequence ID" value="AJQ28683.1"/>
    <property type="molecule type" value="Genomic_DNA"/>
</dbReference>
<keyword evidence="11 17" id="KW-0808">Transferase</keyword>
<dbReference type="GO" id="GO:0009401">
    <property type="term" value="P:phosphoenolpyruvate-dependent sugar phosphotransferase system"/>
    <property type="evidence" value="ECO:0007669"/>
    <property type="project" value="UniProtKB-KW"/>
</dbReference>
<organism evidence="24 25">
    <name type="scientific">Pelosinus fermentans JBW45</name>
    <dbReference type="NCBI Taxonomy" id="1192197"/>
    <lineage>
        <taxon>Bacteria</taxon>
        <taxon>Bacillati</taxon>
        <taxon>Bacillota</taxon>
        <taxon>Negativicutes</taxon>
        <taxon>Selenomonadales</taxon>
        <taxon>Sporomusaceae</taxon>
        <taxon>Pelosinus</taxon>
    </lineage>
</organism>
<evidence type="ECO:0000259" key="21">
    <source>
        <dbReference type="Pfam" id="PF00391"/>
    </source>
</evidence>
<dbReference type="HOGENOM" id="CLU_007308_7_0_9"/>
<feature type="domain" description="Phosphotransferase system enzyme I N-terminal" evidence="23">
    <location>
        <begin position="5"/>
        <end position="127"/>
    </location>
</feature>
<evidence type="ECO:0000256" key="18">
    <source>
        <dbReference type="PIRSR" id="PIRSR000732-1"/>
    </source>
</evidence>
<feature type="binding site" evidence="20">
    <location>
        <position position="428"/>
    </location>
    <ligand>
        <name>Mg(2+)</name>
        <dbReference type="ChEBI" id="CHEBI:18420"/>
    </ligand>
</feature>
<dbReference type="KEGG" id="pft:JBW_03342"/>
<dbReference type="InterPro" id="IPR040442">
    <property type="entry name" value="Pyrv_kinase-like_dom_sf"/>
</dbReference>
<dbReference type="EC" id="2.7.3.9" evidence="6 17"/>
<dbReference type="InterPro" id="IPR050499">
    <property type="entry name" value="PEP-utilizing_PTS_enzyme"/>
</dbReference>
<evidence type="ECO:0000313" key="24">
    <source>
        <dbReference type="EMBL" id="AJQ28683.1"/>
    </source>
</evidence>
<evidence type="ECO:0000259" key="23">
    <source>
        <dbReference type="Pfam" id="PF05524"/>
    </source>
</evidence>
<dbReference type="Gene3D" id="1.10.274.10">
    <property type="entry name" value="PtsI, HPr-binding domain"/>
    <property type="match status" value="1"/>
</dbReference>
<evidence type="ECO:0000259" key="22">
    <source>
        <dbReference type="Pfam" id="PF02896"/>
    </source>
</evidence>
<evidence type="ECO:0000256" key="16">
    <source>
        <dbReference type="ARBA" id="ARBA00033235"/>
    </source>
</evidence>
<evidence type="ECO:0000256" key="12">
    <source>
        <dbReference type="ARBA" id="ARBA00022683"/>
    </source>
</evidence>
<dbReference type="SUPFAM" id="SSF52009">
    <property type="entry name" value="Phosphohistidine domain"/>
    <property type="match status" value="1"/>
</dbReference>
<dbReference type="SUPFAM" id="SSF47831">
    <property type="entry name" value="Enzyme I of the PEP:sugar phosphotransferase system HPr-binding (sub)domain"/>
    <property type="match status" value="1"/>
</dbReference>
<dbReference type="GO" id="GO:0046872">
    <property type="term" value="F:metal ion binding"/>
    <property type="evidence" value="ECO:0007669"/>
    <property type="project" value="UniProtKB-KW"/>
</dbReference>
<reference evidence="24 25" key="1">
    <citation type="journal article" date="2015" name="Genome Announc.">
        <title>Complete Genome Sequence of Pelosinus fermentans JBW45, a Member of a Remarkably Competitive Group of Negativicutes in the Firmicutes Phylum.</title>
        <authorList>
            <person name="De Leon K.B."/>
            <person name="Utturkar S.M."/>
            <person name="Camilleri L.B."/>
            <person name="Elias D.A."/>
            <person name="Arkin A.P."/>
            <person name="Fields M.W."/>
            <person name="Brown S.D."/>
            <person name="Wall J.D."/>
        </authorList>
    </citation>
    <scope>NUCLEOTIDE SEQUENCE [LARGE SCALE GENOMIC DNA]</scope>
    <source>
        <strain evidence="24 25">JBW45</strain>
    </source>
</reference>
<dbReference type="InterPro" id="IPR008731">
    <property type="entry name" value="PTS_EIN"/>
</dbReference>
<dbReference type="PRINTS" id="PR01736">
    <property type="entry name" value="PHPHTRNFRASE"/>
</dbReference>
<dbReference type="Pfam" id="PF02896">
    <property type="entry name" value="PEP-utilizers_C"/>
    <property type="match status" value="1"/>
</dbReference>
<dbReference type="Gene3D" id="3.20.20.60">
    <property type="entry name" value="Phosphoenolpyruvate-binding domains"/>
    <property type="match status" value="1"/>
</dbReference>
<dbReference type="PANTHER" id="PTHR46244">
    <property type="entry name" value="PHOSPHOENOLPYRUVATE-PROTEIN PHOSPHOTRANSFERASE"/>
    <property type="match status" value="1"/>
</dbReference>
<feature type="active site" description="Proton donor" evidence="18">
    <location>
        <position position="499"/>
    </location>
</feature>
<dbReference type="Pfam" id="PF05524">
    <property type="entry name" value="PEP-utilisers_N"/>
    <property type="match status" value="1"/>
</dbReference>
<feature type="binding site" evidence="19">
    <location>
        <begin position="451"/>
        <end position="452"/>
    </location>
    <ligand>
        <name>phosphoenolpyruvate</name>
        <dbReference type="ChEBI" id="CHEBI:58702"/>
    </ligand>
</feature>
<dbReference type="InterPro" id="IPR023151">
    <property type="entry name" value="PEP_util_CS"/>
</dbReference>
<dbReference type="InterPro" id="IPR036637">
    <property type="entry name" value="Phosphohistidine_dom_sf"/>
</dbReference>
<feature type="binding site" evidence="20">
    <location>
        <position position="452"/>
    </location>
    <ligand>
        <name>Mg(2+)</name>
        <dbReference type="ChEBI" id="CHEBI:18420"/>
    </ligand>
</feature>
<keyword evidence="12 17" id="KW-0598">Phosphotransferase system</keyword>
<sequence length="571" mass="61535">MWKIKGIAASAGIAIGKIMHMQEAVHDFCRLVDASQAPAEKERFYTAQQAAEKELEILQERTAANMGEQQAEVFAAHKLMVTDPSFVEVVLNHIDNHQASAEAAVEDAANEIAAMFAGLDSEYMQERAADIKDIGKRLVRILLGGTAEVNYTGILAAQDLLPSDTAALDLNCVSGFITALGGKTSHSSILARAAGIPAVVGIGSELEKLTNGDTVIVDGHVGEVLVDPEEDVIADYRLRIKKEQERAALLASVGHLPSETLDGHHIELACNIGTPGDMEKVIAAGAEGVGLFRTEFLFLDKTSVPTEEEQVESYKAVLAAMPDKKIVIRTLDAGGDKQLPFIGGLPEANPALGLRAIRLCMVYQDVFKTQLRALLRASVAGNLHIMFPMIATVDELLSAKALLQEAAKELTQEGIPYKSDVAVGIMVEVPAAAAIADILAEEVDFFSIGTNDLVQYTMAADRMNEHVAYLSDYFQPPVVRLIGNVAKAAQKAGKWVGMCGEMAGDPLATPLLVGLGLTELSMNGRAVPIVKHRIRQLDVKQTQKWADEILSLRTASDIKKRLEEIALEFEI</sequence>
<dbReference type="InterPro" id="IPR015813">
    <property type="entry name" value="Pyrv/PenolPyrv_kinase-like_dom"/>
</dbReference>
<keyword evidence="13 17" id="KW-0479">Metal-binding</keyword>
<feature type="active site" description="Tele-phosphohistidine intermediate" evidence="18">
    <location>
        <position position="186"/>
    </location>
</feature>